<evidence type="ECO:0000259" key="2">
    <source>
        <dbReference type="SMART" id="SM00862"/>
    </source>
</evidence>
<sequence length="422" mass="45853">MRTLVAQSWKRSAAAGIDADHAEAPLRLEHRDLLAYRASHPLSAVFPLLHDVLGRAAEASDCVMAVGDDHGQLLWVCGRPDVLRRAEGINFVEGTSWGEELIGTNAPGTALRLDAPVQISSREHFNVAYKPWSCAAAPIHHPETGRILGVVDVTGGDAVDLPQTLALVRSVARLAESELGRLSLQRRLASQERVGPTRRATRTTRAPRTTRPVLVLRGLGRPDCEVVLAGRTVRLSPRHGDVMAVLADAPEGVTAERLATEVHEEEVRPSTTRAQVTRLRALLGPGVLESRPYRLVPEVRADWLEVAGSLRAGRLAEAVRSYRGPLLPESTSPGVARRRDALERDLVAALLASQDVELLTAATRSGWAADDLALWERQAALLDPGSPLRLAALSQVRRLRIEYGLEPAPGRPPLTRSRLGRM</sequence>
<dbReference type="SMART" id="SM00862">
    <property type="entry name" value="Trans_reg_C"/>
    <property type="match status" value="1"/>
</dbReference>
<dbReference type="Proteomes" id="UP000679307">
    <property type="component" value="Chromosome"/>
</dbReference>
<feature type="domain" description="OmpR/PhoB-type" evidence="2">
    <location>
        <begin position="230"/>
        <end position="295"/>
    </location>
</feature>
<reference evidence="3 4" key="1">
    <citation type="submission" date="2021-05" db="EMBL/GenBank/DDBJ databases">
        <title>Complete genome of Nocardioides aquaticus KCTC 9944T isolated from meromictic and hypersaline Ekho Lake, Antarctica.</title>
        <authorList>
            <person name="Hwang K."/>
            <person name="Kim K.M."/>
            <person name="Choe H."/>
        </authorList>
    </citation>
    <scope>NUCLEOTIDE SEQUENCE [LARGE SCALE GENOMIC DNA]</scope>
    <source>
        <strain evidence="3 4">KCTC 9944</strain>
    </source>
</reference>
<evidence type="ECO:0000313" key="3">
    <source>
        <dbReference type="EMBL" id="QVT78771.1"/>
    </source>
</evidence>
<protein>
    <submittedName>
        <fullName evidence="3">Acetoin dehydrogenase operon transcriptional activator AcoR</fullName>
    </submittedName>
</protein>
<dbReference type="EMBL" id="CP075371">
    <property type="protein sequence ID" value="QVT78771.1"/>
    <property type="molecule type" value="Genomic_DNA"/>
</dbReference>
<evidence type="ECO:0000313" key="4">
    <source>
        <dbReference type="Proteomes" id="UP000679307"/>
    </source>
</evidence>
<proteinExistence type="predicted"/>
<name>A0ABX8EE67_9ACTN</name>
<keyword evidence="4" id="KW-1185">Reference proteome</keyword>
<dbReference type="InterPro" id="IPR001867">
    <property type="entry name" value="OmpR/PhoB-type_DNA-bd"/>
</dbReference>
<keyword evidence="1" id="KW-0238">DNA-binding</keyword>
<evidence type="ECO:0000256" key="1">
    <source>
        <dbReference type="ARBA" id="ARBA00023125"/>
    </source>
</evidence>
<dbReference type="InterPro" id="IPR003018">
    <property type="entry name" value="GAF"/>
</dbReference>
<organism evidence="3 4">
    <name type="scientific">Nocardioides aquaticus</name>
    <dbReference type="NCBI Taxonomy" id="160826"/>
    <lineage>
        <taxon>Bacteria</taxon>
        <taxon>Bacillati</taxon>
        <taxon>Actinomycetota</taxon>
        <taxon>Actinomycetes</taxon>
        <taxon>Propionibacteriales</taxon>
        <taxon>Nocardioidaceae</taxon>
        <taxon>Nocardioides</taxon>
    </lineage>
</organism>
<dbReference type="Pfam" id="PF01590">
    <property type="entry name" value="GAF"/>
    <property type="match status" value="1"/>
</dbReference>
<accession>A0ABX8EE67</accession>
<dbReference type="RefSeq" id="WP_246535854.1">
    <property type="nucleotide sequence ID" value="NZ_BAAAHS010000083.1"/>
</dbReference>
<gene>
    <name evidence="3" type="primary">acoR_3</name>
    <name evidence="3" type="ORF">ENKNEFLB_01149</name>
</gene>